<dbReference type="InterPro" id="IPR001296">
    <property type="entry name" value="Glyco_trans_1"/>
</dbReference>
<proteinExistence type="predicted"/>
<name>A0ABD1ULW7_9LAMI</name>
<dbReference type="GO" id="GO:0016757">
    <property type="term" value="F:glycosyltransferase activity"/>
    <property type="evidence" value="ECO:0007669"/>
    <property type="project" value="UniProtKB-KW"/>
</dbReference>
<evidence type="ECO:0000256" key="2">
    <source>
        <dbReference type="SAM" id="Phobius"/>
    </source>
</evidence>
<dbReference type="Pfam" id="PF00534">
    <property type="entry name" value="Glycos_transf_1"/>
    <property type="match status" value="1"/>
</dbReference>
<reference evidence="5" key="1">
    <citation type="submission" date="2024-07" db="EMBL/GenBank/DDBJ databases">
        <title>Two chromosome-level genome assemblies of Korean endemic species Abeliophyllum distichum and Forsythia ovata (Oleaceae).</title>
        <authorList>
            <person name="Jang H."/>
        </authorList>
    </citation>
    <scope>NUCLEOTIDE SEQUENCE [LARGE SCALE GENOMIC DNA]</scope>
</reference>
<accession>A0ABD1ULW7</accession>
<sequence length="497" mass="56922">MDSAENKRTGNHSLRLISKVKPIYVLSILVLFLAISFGLTKTNRYKLCNLKSILSRQKLLNFFHPTPLQKKRNENTQMPSAESESEPPFCVQWMAPFLSGGGYSSEAWSYILALSNYLKTQKNSRFRLSIEQHGDQENLEFWEGLPLEMRNLAIELYQSECRWNQTVVVCHSEPGAWYPPLFDTLPCPLIDYSNFKVVIGRTMFETDRVNSEHVSRCNRMDFVWVPTEFHVNAFTRSGVDPFKVKKIVQSVDLEFFDPSKYKPLDFSSIGTLVLGSDLTGLNLEEKFVFLSVFKWEYRKGWDVLLRSYVKEFSGVDNVALYLLTNPYHSDRDFGNKIVQYVEGSDLEKPINGWAHVYVIDEHIVQVDLPRLYKAADAFVLPSRGEGWGRPLVEAMAMSLPVIATNWSGPTEYLTDENSYPLPVDRMSEVKGGPFKGHLWAEPSVDKLQLLMRHVMSNPEEAKAKGRQARNDMSRSFSPEIVAQIVLDHLQQIINNIG</sequence>
<comment type="caution">
    <text evidence="4">The sequence shown here is derived from an EMBL/GenBank/DDBJ whole genome shotgun (WGS) entry which is preliminary data.</text>
</comment>
<feature type="domain" description="Glycosyl transferase family 1" evidence="3">
    <location>
        <begin position="365"/>
        <end position="470"/>
    </location>
</feature>
<dbReference type="Proteomes" id="UP001604336">
    <property type="component" value="Unassembled WGS sequence"/>
</dbReference>
<evidence type="ECO:0000259" key="3">
    <source>
        <dbReference type="Pfam" id="PF00534"/>
    </source>
</evidence>
<dbReference type="AlphaFoldDB" id="A0ABD1ULW7"/>
<keyword evidence="2" id="KW-1133">Transmembrane helix</keyword>
<evidence type="ECO:0000256" key="1">
    <source>
        <dbReference type="ARBA" id="ARBA00022676"/>
    </source>
</evidence>
<keyword evidence="2" id="KW-0472">Membrane</keyword>
<evidence type="ECO:0000313" key="4">
    <source>
        <dbReference type="EMBL" id="KAL2526051.1"/>
    </source>
</evidence>
<dbReference type="SUPFAM" id="SSF53756">
    <property type="entry name" value="UDP-Glycosyltransferase/glycogen phosphorylase"/>
    <property type="match status" value="1"/>
</dbReference>
<feature type="transmembrane region" description="Helical" evidence="2">
    <location>
        <begin position="21"/>
        <end position="39"/>
    </location>
</feature>
<keyword evidence="1" id="KW-0808">Transferase</keyword>
<dbReference type="EMBL" id="JBFOLK010000003">
    <property type="protein sequence ID" value="KAL2526051.1"/>
    <property type="molecule type" value="Genomic_DNA"/>
</dbReference>
<keyword evidence="2" id="KW-0812">Transmembrane</keyword>
<dbReference type="Gene3D" id="3.40.50.2000">
    <property type="entry name" value="Glycogen Phosphorylase B"/>
    <property type="match status" value="1"/>
</dbReference>
<organism evidence="4 5">
    <name type="scientific">Abeliophyllum distichum</name>
    <dbReference type="NCBI Taxonomy" id="126358"/>
    <lineage>
        <taxon>Eukaryota</taxon>
        <taxon>Viridiplantae</taxon>
        <taxon>Streptophyta</taxon>
        <taxon>Embryophyta</taxon>
        <taxon>Tracheophyta</taxon>
        <taxon>Spermatophyta</taxon>
        <taxon>Magnoliopsida</taxon>
        <taxon>eudicotyledons</taxon>
        <taxon>Gunneridae</taxon>
        <taxon>Pentapetalae</taxon>
        <taxon>asterids</taxon>
        <taxon>lamiids</taxon>
        <taxon>Lamiales</taxon>
        <taxon>Oleaceae</taxon>
        <taxon>Forsythieae</taxon>
        <taxon>Abeliophyllum</taxon>
    </lineage>
</organism>
<keyword evidence="5" id="KW-1185">Reference proteome</keyword>
<protein>
    <submittedName>
        <fullName evidence="4">UDP-Glycosyltransferase superfamily protein</fullName>
    </submittedName>
</protein>
<evidence type="ECO:0000313" key="5">
    <source>
        <dbReference type="Proteomes" id="UP001604336"/>
    </source>
</evidence>
<keyword evidence="1" id="KW-0328">Glycosyltransferase</keyword>
<dbReference type="PANTHER" id="PTHR46656:SF3">
    <property type="entry name" value="PUTATIVE-RELATED"/>
    <property type="match status" value="1"/>
</dbReference>
<gene>
    <name evidence="4" type="ORF">Adt_11105</name>
</gene>
<dbReference type="PANTHER" id="PTHR46656">
    <property type="entry name" value="PUTATIVE-RELATED"/>
    <property type="match status" value="1"/>
</dbReference>